<accession>A0A0E9PEX2</accession>
<organism evidence="1">
    <name type="scientific">Anguilla anguilla</name>
    <name type="common">European freshwater eel</name>
    <name type="synonym">Muraena anguilla</name>
    <dbReference type="NCBI Taxonomy" id="7936"/>
    <lineage>
        <taxon>Eukaryota</taxon>
        <taxon>Metazoa</taxon>
        <taxon>Chordata</taxon>
        <taxon>Craniata</taxon>
        <taxon>Vertebrata</taxon>
        <taxon>Euteleostomi</taxon>
        <taxon>Actinopterygii</taxon>
        <taxon>Neopterygii</taxon>
        <taxon>Teleostei</taxon>
        <taxon>Anguilliformes</taxon>
        <taxon>Anguillidae</taxon>
        <taxon>Anguilla</taxon>
    </lineage>
</organism>
<proteinExistence type="predicted"/>
<sequence length="42" mass="4424">MCQRQWAKAACLVIDKAGCNERACSGGRLVALGCRNSPGVVM</sequence>
<dbReference type="AlphaFoldDB" id="A0A0E9PEX2"/>
<reference evidence="1" key="1">
    <citation type="submission" date="2014-11" db="EMBL/GenBank/DDBJ databases">
        <authorList>
            <person name="Amaro Gonzalez C."/>
        </authorList>
    </citation>
    <scope>NUCLEOTIDE SEQUENCE</scope>
</reference>
<protein>
    <submittedName>
        <fullName evidence="1">Uncharacterized protein</fullName>
    </submittedName>
</protein>
<dbReference type="EMBL" id="GBXM01105790">
    <property type="protein sequence ID" value="JAH02787.1"/>
    <property type="molecule type" value="Transcribed_RNA"/>
</dbReference>
<evidence type="ECO:0000313" key="1">
    <source>
        <dbReference type="EMBL" id="JAH02787.1"/>
    </source>
</evidence>
<name>A0A0E9PEX2_ANGAN</name>
<reference evidence="1" key="2">
    <citation type="journal article" date="2015" name="Fish Shellfish Immunol.">
        <title>Early steps in the European eel (Anguilla anguilla)-Vibrio vulnificus interaction in the gills: Role of the RtxA13 toxin.</title>
        <authorList>
            <person name="Callol A."/>
            <person name="Pajuelo D."/>
            <person name="Ebbesson L."/>
            <person name="Teles M."/>
            <person name="MacKenzie S."/>
            <person name="Amaro C."/>
        </authorList>
    </citation>
    <scope>NUCLEOTIDE SEQUENCE</scope>
</reference>